<comment type="caution">
    <text evidence="2">The sequence shown here is derived from an EMBL/GenBank/DDBJ whole genome shotgun (WGS) entry which is preliminary data.</text>
</comment>
<evidence type="ECO:0000256" key="1">
    <source>
        <dbReference type="SAM" id="MobiDB-lite"/>
    </source>
</evidence>
<gene>
    <name evidence="2" type="ORF">BYL167_LOCUS10276</name>
</gene>
<dbReference type="AlphaFoldDB" id="A0A8S2M5D2"/>
<dbReference type="EMBL" id="CAJOBH010003074">
    <property type="protein sequence ID" value="CAF3936451.1"/>
    <property type="molecule type" value="Genomic_DNA"/>
</dbReference>
<feature type="non-terminal residue" evidence="2">
    <location>
        <position position="52"/>
    </location>
</feature>
<evidence type="ECO:0000313" key="2">
    <source>
        <dbReference type="EMBL" id="CAF3936451.1"/>
    </source>
</evidence>
<feature type="compositionally biased region" description="Low complexity" evidence="1">
    <location>
        <begin position="36"/>
        <end position="52"/>
    </location>
</feature>
<organism evidence="2 3">
    <name type="scientific">Rotaria magnacalcarata</name>
    <dbReference type="NCBI Taxonomy" id="392030"/>
    <lineage>
        <taxon>Eukaryota</taxon>
        <taxon>Metazoa</taxon>
        <taxon>Spiralia</taxon>
        <taxon>Gnathifera</taxon>
        <taxon>Rotifera</taxon>
        <taxon>Eurotatoria</taxon>
        <taxon>Bdelloidea</taxon>
        <taxon>Philodinida</taxon>
        <taxon>Philodinidae</taxon>
        <taxon>Rotaria</taxon>
    </lineage>
</organism>
<reference evidence="2" key="1">
    <citation type="submission" date="2021-02" db="EMBL/GenBank/DDBJ databases">
        <authorList>
            <person name="Nowell W R."/>
        </authorList>
    </citation>
    <scope>NUCLEOTIDE SEQUENCE</scope>
</reference>
<dbReference type="Proteomes" id="UP000681967">
    <property type="component" value="Unassembled WGS sequence"/>
</dbReference>
<feature type="compositionally biased region" description="Polar residues" evidence="1">
    <location>
        <begin position="25"/>
        <end position="35"/>
    </location>
</feature>
<sequence length="52" mass="5999">MNNMFPPINPHSRPPSEDLRGVGTNGTTEIHSASKQQQIRRQQQQTTDQQRR</sequence>
<feature type="region of interest" description="Disordered" evidence="1">
    <location>
        <begin position="1"/>
        <end position="52"/>
    </location>
</feature>
<name>A0A8S2M5D2_9BILA</name>
<evidence type="ECO:0000313" key="3">
    <source>
        <dbReference type="Proteomes" id="UP000681967"/>
    </source>
</evidence>
<proteinExistence type="predicted"/>
<protein>
    <submittedName>
        <fullName evidence="2">Uncharacterized protein</fullName>
    </submittedName>
</protein>
<accession>A0A8S2M5D2</accession>